<dbReference type="PANTHER" id="PTHR32552">
    <property type="entry name" value="FERRICHROME IRON RECEPTOR-RELATED"/>
    <property type="match status" value="1"/>
</dbReference>
<dbReference type="STRING" id="1219360.GCA_001571305_03806"/>
<dbReference type="GO" id="GO:0015344">
    <property type="term" value="F:siderophore uptake transmembrane transporter activity"/>
    <property type="evidence" value="ECO:0007669"/>
    <property type="project" value="TreeGrafter"/>
</dbReference>
<feature type="chain" id="PRO_5020542348" evidence="18">
    <location>
        <begin position="44"/>
        <end position="723"/>
    </location>
</feature>
<evidence type="ECO:0000256" key="4">
    <source>
        <dbReference type="ARBA" id="ARBA00022452"/>
    </source>
</evidence>
<evidence type="ECO:0000313" key="23">
    <source>
        <dbReference type="Proteomes" id="UP000306393"/>
    </source>
</evidence>
<feature type="short sequence motif" description="TonB box" evidence="15">
    <location>
        <begin position="51"/>
        <end position="57"/>
    </location>
</feature>
<dbReference type="RefSeq" id="WP_137269254.1">
    <property type="nucleotide sequence ID" value="NZ_JACYNM010000011.1"/>
</dbReference>
<dbReference type="Gene3D" id="2.170.130.10">
    <property type="entry name" value="TonB-dependent receptor, plug domain"/>
    <property type="match status" value="1"/>
</dbReference>
<keyword evidence="7 18" id="KW-0732">Signal</keyword>
<dbReference type="CDD" id="cd01347">
    <property type="entry name" value="ligand_gated_channel"/>
    <property type="match status" value="1"/>
</dbReference>
<dbReference type="NCBIfam" id="NF007447">
    <property type="entry name" value="PRK10003.1"/>
    <property type="match status" value="1"/>
</dbReference>
<dbReference type="SUPFAM" id="SSF56935">
    <property type="entry name" value="Porins"/>
    <property type="match status" value="1"/>
</dbReference>
<keyword evidence="11 14" id="KW-0472">Membrane</keyword>
<evidence type="ECO:0000256" key="11">
    <source>
        <dbReference type="ARBA" id="ARBA00023136"/>
    </source>
</evidence>
<dbReference type="Pfam" id="PF00593">
    <property type="entry name" value="TonB_dep_Rec_b-barrel"/>
    <property type="match status" value="1"/>
</dbReference>
<dbReference type="Gene3D" id="2.40.170.20">
    <property type="entry name" value="TonB-dependent receptor, beta-barrel domain"/>
    <property type="match status" value="1"/>
</dbReference>
<evidence type="ECO:0000256" key="1">
    <source>
        <dbReference type="ARBA" id="ARBA00004571"/>
    </source>
</evidence>
<dbReference type="InterPro" id="IPR012910">
    <property type="entry name" value="Plug_dom"/>
</dbReference>
<dbReference type="OrthoDB" id="8663017at2"/>
<sequence>MIVPISRPEVSQTSYSASCTTAGIFTPTLAALLVLAALQPAFAADSAKTDTLTVEANTDTAAAQAATDYSVPVTSAGTKMPLTLRDIPQSASIVSKQRIQDQNLQSIGEVLSNTTGISASNIDSDRSNYYSRGFLINNYLFDGIPTVVDNQWDLGDTAGDTAIFERIEVVRGANSLSTGSGNPSASVNMVRKHADSKVLTGNFSAETGSWNKQRYTGDITTPLNDSGSVRGRAIGGYQDNDKWIDRYSARKKFLSLVLDADLTDSTTLSFGWDYQQSHTNDPTWGGLPTFYSDGSRAHYDRENNTAADWTYSDKESNKVFATLAQRFDNGWQAQVNGSHAKTTFDTRLTSSYLYPDKITGAGISPFDGWNKGSRKVDAVDLYANGPFELLGRTHQLMLGGSYSKQKSLFFNSFSDISSADINGFNNWDGNTGQGSWSDWKVEKDDTIRQKSAYTAARFSLADPLSLLVGARYTEWRGNGTSGTKTSSKIAPYAGLTYDINETYSAYASYTSIFQPQTFRSADAKYIGSVTGKSYETGLKGDWNNSRLTATLSLFRTEQNNLGNNTYTTIGTSTEYAYESIDAVSRGVEFEVNGALTDNWQMTFGASRYIAEQRNGTAVMPEIPRTTVKLFTRYRLPMLQDLTVGGGVNWQNKTWANVASAPADYIDQSPVTLVNLFSRYQVTKQVSVQANINNLFDKEYYDYLGTYVVYGAPRNVTVSANYSF</sequence>
<dbReference type="InterPro" id="IPR010917">
    <property type="entry name" value="TonB_rcpt_CS"/>
</dbReference>
<comment type="caution">
    <text evidence="22">The sequence shown here is derived from an EMBL/GenBank/DDBJ whole genome shotgun (WGS) entry which is preliminary data.</text>
</comment>
<dbReference type="Proteomes" id="UP000306393">
    <property type="component" value="Unassembled WGS sequence"/>
</dbReference>
<evidence type="ECO:0000256" key="3">
    <source>
        <dbReference type="ARBA" id="ARBA00022448"/>
    </source>
</evidence>
<dbReference type="InterPro" id="IPR010916">
    <property type="entry name" value="TonB_box_CS"/>
</dbReference>
<evidence type="ECO:0000256" key="6">
    <source>
        <dbReference type="ARBA" id="ARBA00022692"/>
    </source>
</evidence>
<reference evidence="22 23" key="1">
    <citation type="journal article" date="2019" name="Sci. Rep.">
        <title>Differences in resource use lead to coexistence of seed-transmitted microbial populations.</title>
        <authorList>
            <person name="Torres-Cortes G."/>
            <person name="Garcia B.J."/>
            <person name="Compant S."/>
            <person name="Rezki S."/>
            <person name="Jones P."/>
            <person name="Preveaux A."/>
            <person name="Briand M."/>
            <person name="Roulet A."/>
            <person name="Bouchez O."/>
            <person name="Jacobson D."/>
            <person name="Barret M."/>
        </authorList>
    </citation>
    <scope>NUCLEOTIDE SEQUENCE [LARGE SCALE GENOMIC DNA]</scope>
    <source>
        <strain evidence="22 23">CFBP13511</strain>
    </source>
</reference>
<keyword evidence="3 14" id="KW-0813">Transport</keyword>
<keyword evidence="8" id="KW-0408">Iron</keyword>
<comment type="subcellular location">
    <subcellularLocation>
        <location evidence="1 14">Cell outer membrane</location>
        <topology evidence="1 14">Multi-pass membrane protein</topology>
    </subcellularLocation>
</comment>
<keyword evidence="24" id="KW-1185">Reference proteome</keyword>
<reference evidence="21 24" key="2">
    <citation type="journal article" date="2020" name="FEMS Microbiol. Ecol.">
        <title>Temporal dynamics of bacterial communities during seed development and maturation.</title>
        <authorList>
            <person name="Chesneau G."/>
            <person name="Torres-Cortes G."/>
            <person name="Briand M."/>
            <person name="Darrasse A."/>
            <person name="Preveaux A."/>
            <person name="Marais C."/>
            <person name="Jacques M.A."/>
            <person name="Shade A."/>
            <person name="Barret M."/>
        </authorList>
    </citation>
    <scope>NUCLEOTIDE SEQUENCE [LARGE SCALE GENOMIC DNA]</scope>
    <source>
        <strain evidence="21 24">CFBP13732</strain>
    </source>
</reference>
<dbReference type="EMBL" id="JACYNN010000011">
    <property type="protein sequence ID" value="MBD8107734.1"/>
    <property type="molecule type" value="Genomic_DNA"/>
</dbReference>
<proteinExistence type="inferred from homology"/>
<dbReference type="GO" id="GO:0009279">
    <property type="term" value="C:cell outer membrane"/>
    <property type="evidence" value="ECO:0007669"/>
    <property type="project" value="UniProtKB-SubCell"/>
</dbReference>
<dbReference type="PROSITE" id="PS01156">
    <property type="entry name" value="TONB_DEPENDENT_REC_2"/>
    <property type="match status" value="1"/>
</dbReference>
<evidence type="ECO:0000256" key="13">
    <source>
        <dbReference type="ARBA" id="ARBA00023237"/>
    </source>
</evidence>
<dbReference type="FunFam" id="2.170.130.10:FF:000006">
    <property type="entry name" value="FhuE outer membrane receptor"/>
    <property type="match status" value="1"/>
</dbReference>
<gene>
    <name evidence="21" type="primary">fhuE</name>
    <name evidence="22" type="ORF">EpCFBP13511_10875</name>
    <name evidence="21" type="ORF">IFT93_15140</name>
</gene>
<evidence type="ECO:0000313" key="21">
    <source>
        <dbReference type="EMBL" id="MBD8107734.1"/>
    </source>
</evidence>
<evidence type="ECO:0000256" key="18">
    <source>
        <dbReference type="SAM" id="SignalP"/>
    </source>
</evidence>
<dbReference type="InterPro" id="IPR036942">
    <property type="entry name" value="Beta-barrel_TonB_sf"/>
</dbReference>
<dbReference type="InterPro" id="IPR000531">
    <property type="entry name" value="Beta-barrel_TonB"/>
</dbReference>
<dbReference type="Proteomes" id="UP000661012">
    <property type="component" value="Unassembled WGS sequence"/>
</dbReference>
<evidence type="ECO:0000256" key="10">
    <source>
        <dbReference type="ARBA" id="ARBA00023077"/>
    </source>
</evidence>
<evidence type="ECO:0000313" key="24">
    <source>
        <dbReference type="Proteomes" id="UP000661012"/>
    </source>
</evidence>
<accession>A0A4U3FC20</accession>
<dbReference type="InterPro" id="IPR037066">
    <property type="entry name" value="Plug_dom_sf"/>
</dbReference>
<evidence type="ECO:0000256" key="15">
    <source>
        <dbReference type="PROSITE-ProRule" id="PRU10143"/>
    </source>
</evidence>
<evidence type="ECO:0000256" key="12">
    <source>
        <dbReference type="ARBA" id="ARBA00023170"/>
    </source>
</evidence>
<evidence type="ECO:0000256" key="8">
    <source>
        <dbReference type="ARBA" id="ARBA00023004"/>
    </source>
</evidence>
<protein>
    <submittedName>
        <fullName evidence="22">Ferric-rhodotorulic acid/ferric-coprogen receptor FhuE</fullName>
    </submittedName>
</protein>
<evidence type="ECO:0000259" key="19">
    <source>
        <dbReference type="Pfam" id="PF00593"/>
    </source>
</evidence>
<dbReference type="NCBIfam" id="TIGR01783">
    <property type="entry name" value="TonB-siderophor"/>
    <property type="match status" value="1"/>
</dbReference>
<feature type="short sequence motif" description="TonB C-terminal box" evidence="16">
    <location>
        <begin position="706"/>
        <end position="723"/>
    </location>
</feature>
<dbReference type="AlphaFoldDB" id="A0A4U3FC20"/>
<feature type="signal peptide" evidence="18">
    <location>
        <begin position="1"/>
        <end position="43"/>
    </location>
</feature>
<organism evidence="22 23">
    <name type="scientific">Erwinia persicina</name>
    <dbReference type="NCBI Taxonomy" id="55211"/>
    <lineage>
        <taxon>Bacteria</taxon>
        <taxon>Pseudomonadati</taxon>
        <taxon>Pseudomonadota</taxon>
        <taxon>Gammaproteobacteria</taxon>
        <taxon>Enterobacterales</taxon>
        <taxon>Erwiniaceae</taxon>
        <taxon>Erwinia</taxon>
    </lineage>
</organism>
<dbReference type="InterPro" id="IPR010105">
    <property type="entry name" value="TonB_sidphr_rcpt"/>
</dbReference>
<keyword evidence="12 22" id="KW-0675">Receptor</keyword>
<feature type="domain" description="TonB-dependent receptor plug" evidence="20">
    <location>
        <begin position="84"/>
        <end position="184"/>
    </location>
</feature>
<keyword evidence="4 14" id="KW-1134">Transmembrane beta strand</keyword>
<evidence type="ECO:0000256" key="9">
    <source>
        <dbReference type="ARBA" id="ARBA00023065"/>
    </source>
</evidence>
<keyword evidence="13 14" id="KW-0998">Cell outer membrane</keyword>
<evidence type="ECO:0000256" key="7">
    <source>
        <dbReference type="ARBA" id="ARBA00022729"/>
    </source>
</evidence>
<dbReference type="PROSITE" id="PS00430">
    <property type="entry name" value="TONB_DEPENDENT_REC_1"/>
    <property type="match status" value="1"/>
</dbReference>
<evidence type="ECO:0000256" key="17">
    <source>
        <dbReference type="RuleBase" id="RU003357"/>
    </source>
</evidence>
<evidence type="ECO:0000313" key="22">
    <source>
        <dbReference type="EMBL" id="TKJ90365.1"/>
    </source>
</evidence>
<keyword evidence="5" id="KW-0410">Iron transport</keyword>
<keyword evidence="6 14" id="KW-0812">Transmembrane</keyword>
<dbReference type="PANTHER" id="PTHR32552:SF74">
    <property type="entry name" value="HYDROXAMATE SIDEROPHORE RECEPTOR FHUE"/>
    <property type="match status" value="1"/>
</dbReference>
<evidence type="ECO:0000256" key="14">
    <source>
        <dbReference type="PROSITE-ProRule" id="PRU01360"/>
    </source>
</evidence>
<evidence type="ECO:0000259" key="20">
    <source>
        <dbReference type="Pfam" id="PF07715"/>
    </source>
</evidence>
<keyword evidence="10 15" id="KW-0798">TonB box</keyword>
<dbReference type="Pfam" id="PF07715">
    <property type="entry name" value="Plug"/>
    <property type="match status" value="1"/>
</dbReference>
<evidence type="ECO:0000256" key="5">
    <source>
        <dbReference type="ARBA" id="ARBA00022496"/>
    </source>
</evidence>
<evidence type="ECO:0000256" key="16">
    <source>
        <dbReference type="PROSITE-ProRule" id="PRU10144"/>
    </source>
</evidence>
<keyword evidence="9" id="KW-0406">Ion transport</keyword>
<comment type="similarity">
    <text evidence="2 14 17">Belongs to the TonB-dependent receptor family.</text>
</comment>
<name>A0A4U3FC20_9GAMM</name>
<dbReference type="GO" id="GO:0015891">
    <property type="term" value="P:siderophore transport"/>
    <property type="evidence" value="ECO:0007669"/>
    <property type="project" value="InterPro"/>
</dbReference>
<feature type="domain" description="TonB-dependent receptor-like beta-barrel" evidence="19">
    <location>
        <begin position="279"/>
        <end position="694"/>
    </location>
</feature>
<dbReference type="GO" id="GO:0038023">
    <property type="term" value="F:signaling receptor activity"/>
    <property type="evidence" value="ECO:0007669"/>
    <property type="project" value="InterPro"/>
</dbReference>
<dbReference type="PROSITE" id="PS52016">
    <property type="entry name" value="TONB_DEPENDENT_REC_3"/>
    <property type="match status" value="1"/>
</dbReference>
<dbReference type="EMBL" id="QGAC01000009">
    <property type="protein sequence ID" value="TKJ90365.1"/>
    <property type="molecule type" value="Genomic_DNA"/>
</dbReference>
<dbReference type="InterPro" id="IPR039426">
    <property type="entry name" value="TonB-dep_rcpt-like"/>
</dbReference>
<evidence type="ECO:0000256" key="2">
    <source>
        <dbReference type="ARBA" id="ARBA00009810"/>
    </source>
</evidence>